<evidence type="ECO:0000256" key="3">
    <source>
        <dbReference type="ARBA" id="ARBA00021035"/>
    </source>
</evidence>
<dbReference type="NCBIfam" id="TIGR00663">
    <property type="entry name" value="dnan"/>
    <property type="match status" value="1"/>
</dbReference>
<dbReference type="PANTHER" id="PTHR30478:SF0">
    <property type="entry name" value="BETA SLIDING CLAMP"/>
    <property type="match status" value="1"/>
</dbReference>
<dbReference type="GO" id="GO:0008408">
    <property type="term" value="F:3'-5' exonuclease activity"/>
    <property type="evidence" value="ECO:0007669"/>
    <property type="project" value="InterPro"/>
</dbReference>
<comment type="subcellular location">
    <subcellularLocation>
        <location evidence="1 10">Cytoplasm</location>
    </subcellularLocation>
</comment>
<dbReference type="FunFam" id="3.10.150.10:FF:000001">
    <property type="entry name" value="Beta sliding clamp"/>
    <property type="match status" value="1"/>
</dbReference>
<dbReference type="GO" id="GO:0003887">
    <property type="term" value="F:DNA-directed DNA polymerase activity"/>
    <property type="evidence" value="ECO:0007669"/>
    <property type="project" value="UniProtKB-UniRule"/>
</dbReference>
<evidence type="ECO:0000256" key="1">
    <source>
        <dbReference type="ARBA" id="ARBA00004496"/>
    </source>
</evidence>
<comment type="function">
    <text evidence="10">Confers DNA tethering and processivity to DNA polymerases and other proteins. Acts as a clamp, forming a ring around DNA (a reaction catalyzed by the clamp-loading complex) which diffuses in an ATP-independent manner freely and bidirectionally along dsDNA. Initially characterized for its ability to contact the catalytic subunit of DNA polymerase III (Pol III), a complex, multichain enzyme responsible for most of the replicative synthesis in bacteria; Pol III exhibits 3'-5' exonuclease proofreading activity. The beta chain is required for initiation of replication as well as for processivity of DNA replication.</text>
</comment>
<dbReference type="Gene3D" id="3.10.150.10">
    <property type="entry name" value="DNA Polymerase III, subunit A, domain 2"/>
    <property type="match status" value="1"/>
</dbReference>
<evidence type="ECO:0000313" key="15">
    <source>
        <dbReference type="Proteomes" id="UP000030512"/>
    </source>
</evidence>
<accession>A0A126T4D0</accession>
<dbReference type="InterPro" id="IPR022635">
    <property type="entry name" value="DNA_polIII_beta_C"/>
</dbReference>
<comment type="subunit">
    <text evidence="10">Forms a ring-shaped head-to-tail homodimer around DNA.</text>
</comment>
<dbReference type="GO" id="GO:0005737">
    <property type="term" value="C:cytoplasm"/>
    <property type="evidence" value="ECO:0007669"/>
    <property type="project" value="UniProtKB-SubCell"/>
</dbReference>
<dbReference type="SUPFAM" id="SSF55979">
    <property type="entry name" value="DNA clamp"/>
    <property type="match status" value="3"/>
</dbReference>
<dbReference type="EMBL" id="CP014476">
    <property type="protein sequence ID" value="AMK76951.1"/>
    <property type="molecule type" value="Genomic_DNA"/>
</dbReference>
<dbReference type="KEGG" id="mdn:JT25_010705"/>
<feature type="domain" description="DNA polymerase III beta sliding clamp N-terminal" evidence="11">
    <location>
        <begin position="1"/>
        <end position="118"/>
    </location>
</feature>
<dbReference type="Gene3D" id="3.70.10.10">
    <property type="match status" value="1"/>
</dbReference>
<dbReference type="InterPro" id="IPR022634">
    <property type="entry name" value="DNA_polIII_beta_N"/>
</dbReference>
<dbReference type="Pfam" id="PF00712">
    <property type="entry name" value="DNA_pol3_beta"/>
    <property type="match status" value="1"/>
</dbReference>
<evidence type="ECO:0000256" key="6">
    <source>
        <dbReference type="ARBA" id="ARBA00022695"/>
    </source>
</evidence>
<keyword evidence="9" id="KW-0238">DNA-binding</keyword>
<protein>
    <recommendedName>
        <fullName evidence="3 10">Beta sliding clamp</fullName>
    </recommendedName>
</protein>
<sequence length="367" mass="41542">MKFIISRDQILPPLQQIVSVIEKRQTMPILSNVLLQASDDQLVMTGTDTEIQIVAKLNIESISHSGEITVPARKFLDICRLLPNGAEIHFELQDDKVKVVSGRSRFSLSTLPAEHYPEFNESEFEHSFLLNAGKFKKALDKTVFCMANQDVRYYLNGLLLNVSNSRLKLVASDGHRLSIYEDDIGQATGYEARIIMPRKAVQELSRLLDDADAELNIQFSSNNIRIYYKDVVFSSKLIDAKFPDFSKVFNQSFMSPLLIQKQVLRDALTRVAILSNEKYKGVTFDISGDLLKLSTHNPEHDEAEEELIIDYQGEPLSISFNSQYMLDAVSNLDSEMAVLTIAGNASSCFIEEPEQPLFKFIVMPMRM</sequence>
<evidence type="ECO:0000256" key="8">
    <source>
        <dbReference type="ARBA" id="ARBA00022932"/>
    </source>
</evidence>
<dbReference type="InterPro" id="IPR022637">
    <property type="entry name" value="DNA_polIII_beta_cen"/>
</dbReference>
<name>A0A126T4D0_9GAMM</name>
<keyword evidence="8 10" id="KW-0239">DNA-directed DNA polymerase</keyword>
<dbReference type="PIRSF" id="PIRSF000804">
    <property type="entry name" value="DNA_pol_III_b"/>
    <property type="match status" value="1"/>
</dbReference>
<dbReference type="CDD" id="cd00140">
    <property type="entry name" value="beta_clamp"/>
    <property type="match status" value="1"/>
</dbReference>
<dbReference type="InterPro" id="IPR001001">
    <property type="entry name" value="DNA_polIII_beta"/>
</dbReference>
<evidence type="ECO:0000259" key="11">
    <source>
        <dbReference type="Pfam" id="PF00712"/>
    </source>
</evidence>
<reference evidence="14 15" key="1">
    <citation type="journal article" date="2015" name="Environ. Microbiol.">
        <title>Methane oxidation coupled to nitrate reduction under hypoxia by the Gammaproteobacterium Methylomonas denitrificans, sp. nov. type strain FJG1.</title>
        <authorList>
            <person name="Kits K.D."/>
            <person name="Klotz M.G."/>
            <person name="Stein L.Y."/>
        </authorList>
    </citation>
    <scope>NUCLEOTIDE SEQUENCE [LARGE SCALE GENOMIC DNA]</scope>
    <source>
        <strain evidence="14 15">FJG1</strain>
    </source>
</reference>
<dbReference type="PANTHER" id="PTHR30478">
    <property type="entry name" value="DNA POLYMERASE III SUBUNIT BETA"/>
    <property type="match status" value="1"/>
</dbReference>
<keyword evidence="4 10" id="KW-0963">Cytoplasm</keyword>
<dbReference type="Pfam" id="PF02767">
    <property type="entry name" value="DNA_pol3_beta_2"/>
    <property type="match status" value="1"/>
</dbReference>
<evidence type="ECO:0000313" key="14">
    <source>
        <dbReference type="EMBL" id="AMK76951.1"/>
    </source>
</evidence>
<dbReference type="Pfam" id="PF02768">
    <property type="entry name" value="DNA_pol3_beta_3"/>
    <property type="match status" value="1"/>
</dbReference>
<evidence type="ECO:0000256" key="9">
    <source>
        <dbReference type="ARBA" id="ARBA00023125"/>
    </source>
</evidence>
<gene>
    <name evidence="14" type="ORF">JT25_010705</name>
</gene>
<dbReference type="OrthoDB" id="8421503at2"/>
<dbReference type="GO" id="GO:0006271">
    <property type="term" value="P:DNA strand elongation involved in DNA replication"/>
    <property type="evidence" value="ECO:0007669"/>
    <property type="project" value="TreeGrafter"/>
</dbReference>
<keyword evidence="5 10" id="KW-0808">Transferase</keyword>
<feature type="domain" description="DNA polymerase III beta sliding clamp C-terminal" evidence="13">
    <location>
        <begin position="248"/>
        <end position="366"/>
    </location>
</feature>
<dbReference type="GO" id="GO:0003677">
    <property type="term" value="F:DNA binding"/>
    <property type="evidence" value="ECO:0007669"/>
    <property type="project" value="UniProtKB-UniRule"/>
</dbReference>
<feature type="domain" description="DNA polymerase III beta sliding clamp central" evidence="12">
    <location>
        <begin position="131"/>
        <end position="244"/>
    </location>
</feature>
<dbReference type="AlphaFoldDB" id="A0A126T4D0"/>
<dbReference type="STRING" id="1538553.JT25_010705"/>
<evidence type="ECO:0000256" key="10">
    <source>
        <dbReference type="PIRNR" id="PIRNR000804"/>
    </source>
</evidence>
<proteinExistence type="inferred from homology"/>
<evidence type="ECO:0000256" key="2">
    <source>
        <dbReference type="ARBA" id="ARBA00010752"/>
    </source>
</evidence>
<dbReference type="SMART" id="SM00480">
    <property type="entry name" value="POL3Bc"/>
    <property type="match status" value="1"/>
</dbReference>
<evidence type="ECO:0000256" key="5">
    <source>
        <dbReference type="ARBA" id="ARBA00022679"/>
    </source>
</evidence>
<keyword evidence="15" id="KW-1185">Reference proteome</keyword>
<dbReference type="GO" id="GO:0009360">
    <property type="term" value="C:DNA polymerase III complex"/>
    <property type="evidence" value="ECO:0007669"/>
    <property type="project" value="InterPro"/>
</dbReference>
<evidence type="ECO:0000256" key="7">
    <source>
        <dbReference type="ARBA" id="ARBA00022705"/>
    </source>
</evidence>
<dbReference type="InterPro" id="IPR046938">
    <property type="entry name" value="DNA_clamp_sf"/>
</dbReference>
<evidence type="ECO:0000259" key="12">
    <source>
        <dbReference type="Pfam" id="PF02767"/>
    </source>
</evidence>
<keyword evidence="6 10" id="KW-0548">Nucleotidyltransferase</keyword>
<comment type="similarity">
    <text evidence="2 10">Belongs to the beta sliding clamp family.</text>
</comment>
<evidence type="ECO:0000259" key="13">
    <source>
        <dbReference type="Pfam" id="PF02768"/>
    </source>
</evidence>
<keyword evidence="7 10" id="KW-0235">DNA replication</keyword>
<dbReference type="RefSeq" id="WP_062328563.1">
    <property type="nucleotide sequence ID" value="NZ_CP014476.1"/>
</dbReference>
<dbReference type="Proteomes" id="UP000030512">
    <property type="component" value="Chromosome"/>
</dbReference>
<evidence type="ECO:0000256" key="4">
    <source>
        <dbReference type="ARBA" id="ARBA00022490"/>
    </source>
</evidence>
<dbReference type="GO" id="GO:0042802">
    <property type="term" value="F:identical protein binding"/>
    <property type="evidence" value="ECO:0007669"/>
    <property type="project" value="UniProtKB-ARBA"/>
</dbReference>
<organism evidence="14 15">
    <name type="scientific">Methylomonas denitrificans</name>
    <dbReference type="NCBI Taxonomy" id="1538553"/>
    <lineage>
        <taxon>Bacteria</taxon>
        <taxon>Pseudomonadati</taxon>
        <taxon>Pseudomonadota</taxon>
        <taxon>Gammaproteobacteria</taxon>
        <taxon>Methylococcales</taxon>
        <taxon>Methylococcaceae</taxon>
        <taxon>Methylomonas</taxon>
    </lineage>
</organism>